<name>A0A381V4U1_9ZZZZ</name>
<reference evidence="1" key="1">
    <citation type="submission" date="2018-05" db="EMBL/GenBank/DDBJ databases">
        <authorList>
            <person name="Lanie J.A."/>
            <person name="Ng W.-L."/>
            <person name="Kazmierczak K.M."/>
            <person name="Andrzejewski T.M."/>
            <person name="Davidsen T.M."/>
            <person name="Wayne K.J."/>
            <person name="Tettelin H."/>
            <person name="Glass J.I."/>
            <person name="Rusch D."/>
            <person name="Podicherti R."/>
            <person name="Tsui H.-C.T."/>
            <person name="Winkler M.E."/>
        </authorList>
    </citation>
    <scope>NUCLEOTIDE SEQUENCE</scope>
</reference>
<dbReference type="EMBL" id="UINC01007726">
    <property type="protein sequence ID" value="SVA34798.1"/>
    <property type="molecule type" value="Genomic_DNA"/>
</dbReference>
<proteinExistence type="predicted"/>
<accession>A0A381V4U1</accession>
<gene>
    <name evidence="1" type="ORF">METZ01_LOCUS87652</name>
</gene>
<organism evidence="1">
    <name type="scientific">marine metagenome</name>
    <dbReference type="NCBI Taxonomy" id="408172"/>
    <lineage>
        <taxon>unclassified sequences</taxon>
        <taxon>metagenomes</taxon>
        <taxon>ecological metagenomes</taxon>
    </lineage>
</organism>
<protein>
    <submittedName>
        <fullName evidence="1">Uncharacterized protein</fullName>
    </submittedName>
</protein>
<dbReference type="AlphaFoldDB" id="A0A381V4U1"/>
<evidence type="ECO:0000313" key="1">
    <source>
        <dbReference type="EMBL" id="SVA34798.1"/>
    </source>
</evidence>
<sequence>MANYHTRCGGISVLGGEFIEKAVEIHGFSTEDTQTNPFYARGYDQADKLTCQKLRRGFTMLNIVHLLAEGEHYDD</sequence>